<accession>A0AAV2IWD9</accession>
<name>A0AAV2IWD9_KNICA</name>
<keyword evidence="2" id="KW-1185">Reference proteome</keyword>
<evidence type="ECO:0000313" key="1">
    <source>
        <dbReference type="EMBL" id="CAL1569593.1"/>
    </source>
</evidence>
<dbReference type="AlphaFoldDB" id="A0AAV2IWD9"/>
<protein>
    <submittedName>
        <fullName evidence="1">Uncharacterized protein</fullName>
    </submittedName>
</protein>
<sequence>MRDFRSSWILKLPRNPPRCFVCGEITVGLGPTVWSYEHRRLEAALEMTRLRHKWKPIILKFKEEPQSRRDDKALVNE</sequence>
<dbReference type="Proteomes" id="UP001497482">
    <property type="component" value="Chromosome 1"/>
</dbReference>
<dbReference type="EMBL" id="OZ035823">
    <property type="protein sequence ID" value="CAL1569593.1"/>
    <property type="molecule type" value="Genomic_DNA"/>
</dbReference>
<organism evidence="1 2">
    <name type="scientific">Knipowitschia caucasica</name>
    <name type="common">Caucasian dwarf goby</name>
    <name type="synonym">Pomatoschistus caucasicus</name>
    <dbReference type="NCBI Taxonomy" id="637954"/>
    <lineage>
        <taxon>Eukaryota</taxon>
        <taxon>Metazoa</taxon>
        <taxon>Chordata</taxon>
        <taxon>Craniata</taxon>
        <taxon>Vertebrata</taxon>
        <taxon>Euteleostomi</taxon>
        <taxon>Actinopterygii</taxon>
        <taxon>Neopterygii</taxon>
        <taxon>Teleostei</taxon>
        <taxon>Neoteleostei</taxon>
        <taxon>Acanthomorphata</taxon>
        <taxon>Gobiaria</taxon>
        <taxon>Gobiiformes</taxon>
        <taxon>Gobioidei</taxon>
        <taxon>Gobiidae</taxon>
        <taxon>Gobiinae</taxon>
        <taxon>Knipowitschia</taxon>
    </lineage>
</organism>
<proteinExistence type="predicted"/>
<evidence type="ECO:0000313" key="2">
    <source>
        <dbReference type="Proteomes" id="UP001497482"/>
    </source>
</evidence>
<reference evidence="1 2" key="1">
    <citation type="submission" date="2024-04" db="EMBL/GenBank/DDBJ databases">
        <authorList>
            <person name="Waldvogel A.-M."/>
            <person name="Schoenle A."/>
        </authorList>
    </citation>
    <scope>NUCLEOTIDE SEQUENCE [LARGE SCALE GENOMIC DNA]</scope>
</reference>
<gene>
    <name evidence="1" type="ORF">KC01_LOCUS2009</name>
</gene>